<dbReference type="STRING" id="361041.VW35_16985"/>
<proteinExistence type="predicted"/>
<dbReference type="AlphaFoldDB" id="A0A0F5L4D1"/>
<keyword evidence="3" id="KW-1185">Reference proteome</keyword>
<keyword evidence="1" id="KW-0732">Signal</keyword>
<feature type="signal peptide" evidence="1">
    <location>
        <begin position="1"/>
        <end position="31"/>
    </location>
</feature>
<name>A0A0F5L4D1_9HYPH</name>
<accession>A0A0F5L4D1</accession>
<gene>
    <name evidence="2" type="ORF">VW35_16985</name>
</gene>
<feature type="chain" id="PRO_5002491778" evidence="1">
    <location>
        <begin position="32"/>
        <end position="136"/>
    </location>
</feature>
<sequence>MIPTITKCLQLPGMAIVLFPAILSLTTPVDAGDAQGQRDCANLRATVLQLVGDWSKTMLFASRDMDRNGWLDANVAHSAFKDVQIAVMHFDYAYEAVPKTRDACRELAFRFGMDVGTYIDHVLTTGSRPATGIAGR</sequence>
<protein>
    <submittedName>
        <fullName evidence="2">Uncharacterized protein</fullName>
    </submittedName>
</protein>
<evidence type="ECO:0000313" key="3">
    <source>
        <dbReference type="Proteomes" id="UP000033514"/>
    </source>
</evidence>
<comment type="caution">
    <text evidence="2">The sequence shown here is derived from an EMBL/GenBank/DDBJ whole genome shotgun (WGS) entry which is preliminary data.</text>
</comment>
<organism evidence="2 3">
    <name type="scientific">Devosia soli</name>
    <dbReference type="NCBI Taxonomy" id="361041"/>
    <lineage>
        <taxon>Bacteria</taxon>
        <taxon>Pseudomonadati</taxon>
        <taxon>Pseudomonadota</taxon>
        <taxon>Alphaproteobacteria</taxon>
        <taxon>Hyphomicrobiales</taxon>
        <taxon>Devosiaceae</taxon>
        <taxon>Devosia</taxon>
    </lineage>
</organism>
<dbReference type="EMBL" id="LAJG01000042">
    <property type="protein sequence ID" value="KKB76492.1"/>
    <property type="molecule type" value="Genomic_DNA"/>
</dbReference>
<evidence type="ECO:0000256" key="1">
    <source>
        <dbReference type="SAM" id="SignalP"/>
    </source>
</evidence>
<dbReference type="PATRIC" id="fig|361041.3.peg.2800"/>
<dbReference type="Proteomes" id="UP000033514">
    <property type="component" value="Unassembled WGS sequence"/>
</dbReference>
<reference evidence="2 3" key="1">
    <citation type="submission" date="2015-03" db="EMBL/GenBank/DDBJ databases">
        <authorList>
            <person name="Hassan Y.I."/>
            <person name="Lepp D."/>
            <person name="Zhou T."/>
        </authorList>
    </citation>
    <scope>NUCLEOTIDE SEQUENCE [LARGE SCALE GENOMIC DNA]</scope>
    <source>
        <strain evidence="2 3">GH2-10</strain>
    </source>
</reference>
<evidence type="ECO:0000313" key="2">
    <source>
        <dbReference type="EMBL" id="KKB76492.1"/>
    </source>
</evidence>